<sequence>MTAKQPTKTAVAKIKKANAAAVLQEQQNEIARKAYEMRKSGKSWYQIAENLKITERNAAEQVANAISTAAAFVDEGTKQYLLAMEVERLDDLQQAVWQDAIGGDIKAVETALRIIQARAKVLGLENVTTSTVTNNTIVVAGTSEEYVSALRRVVELPAIEVGD</sequence>
<evidence type="ECO:0000313" key="1">
    <source>
        <dbReference type="EMBL" id="CAB4194596.1"/>
    </source>
</evidence>
<reference evidence="1" key="1">
    <citation type="submission" date="2020-05" db="EMBL/GenBank/DDBJ databases">
        <authorList>
            <person name="Chiriac C."/>
            <person name="Salcher M."/>
            <person name="Ghai R."/>
            <person name="Kavagutti S V."/>
        </authorList>
    </citation>
    <scope>NUCLEOTIDE SEQUENCE</scope>
</reference>
<proteinExistence type="predicted"/>
<organism evidence="1">
    <name type="scientific">uncultured Caudovirales phage</name>
    <dbReference type="NCBI Taxonomy" id="2100421"/>
    <lineage>
        <taxon>Viruses</taxon>
        <taxon>Duplodnaviria</taxon>
        <taxon>Heunggongvirae</taxon>
        <taxon>Uroviricota</taxon>
        <taxon>Caudoviricetes</taxon>
        <taxon>Peduoviridae</taxon>
        <taxon>Maltschvirus</taxon>
        <taxon>Maltschvirus maltsch</taxon>
    </lineage>
</organism>
<name>A0A6J5RJU2_9CAUD</name>
<gene>
    <name evidence="1" type="ORF">UFOVP1264_51</name>
</gene>
<accession>A0A6J5RJU2</accession>
<protein>
    <submittedName>
        <fullName evidence="1">Uncharacterized protein</fullName>
    </submittedName>
</protein>
<dbReference type="EMBL" id="LR797213">
    <property type="protein sequence ID" value="CAB4194596.1"/>
    <property type="molecule type" value="Genomic_DNA"/>
</dbReference>